<dbReference type="PROSITE" id="PS50977">
    <property type="entry name" value="HTH_TETR_2"/>
    <property type="match status" value="1"/>
</dbReference>
<evidence type="ECO:0000256" key="4">
    <source>
        <dbReference type="PROSITE-ProRule" id="PRU00335"/>
    </source>
</evidence>
<organism evidence="5 6">
    <name type="scientific">Enemella evansiae</name>
    <dbReference type="NCBI Taxonomy" id="2016499"/>
    <lineage>
        <taxon>Bacteria</taxon>
        <taxon>Bacillati</taxon>
        <taxon>Actinomycetota</taxon>
        <taxon>Actinomycetes</taxon>
        <taxon>Propionibacteriales</taxon>
        <taxon>Propionibacteriaceae</taxon>
        <taxon>Enemella</taxon>
    </lineage>
</organism>
<reference evidence="5 6" key="1">
    <citation type="submission" date="2017-07" db="EMBL/GenBank/DDBJ databases">
        <title>Draft whole genome sequences of clinical Proprionibacteriaceae strains.</title>
        <authorList>
            <person name="Bernier A.-M."/>
            <person name="Bernard K."/>
            <person name="Domingo M.-C."/>
        </authorList>
    </citation>
    <scope>NUCLEOTIDE SEQUENCE [LARGE SCALE GENOMIC DNA]</scope>
    <source>
        <strain evidence="5 6">NML 030167</strain>
    </source>
</reference>
<dbReference type="SUPFAM" id="SSF46689">
    <property type="entry name" value="Homeodomain-like"/>
    <property type="match status" value="1"/>
</dbReference>
<evidence type="ECO:0000313" key="5">
    <source>
        <dbReference type="EMBL" id="OYO12845.1"/>
    </source>
</evidence>
<dbReference type="OrthoDB" id="3729901at2"/>
<keyword evidence="2 4" id="KW-0238">DNA-binding</keyword>
<dbReference type="PRINTS" id="PR00455">
    <property type="entry name" value="HTHTETR"/>
</dbReference>
<feature type="DNA-binding region" description="H-T-H motif" evidence="4">
    <location>
        <begin position="43"/>
        <end position="62"/>
    </location>
</feature>
<dbReference type="Proteomes" id="UP000215896">
    <property type="component" value="Unassembled WGS sequence"/>
</dbReference>
<dbReference type="FunFam" id="1.10.10.60:FF:000141">
    <property type="entry name" value="TetR family transcriptional regulator"/>
    <property type="match status" value="1"/>
</dbReference>
<accession>A0A4R6LSR9</accession>
<dbReference type="PROSITE" id="PS01081">
    <property type="entry name" value="HTH_TETR_1"/>
    <property type="match status" value="1"/>
</dbReference>
<keyword evidence="6" id="KW-1185">Reference proteome</keyword>
<dbReference type="GO" id="GO:0045892">
    <property type="term" value="P:negative regulation of DNA-templated transcription"/>
    <property type="evidence" value="ECO:0007669"/>
    <property type="project" value="UniProtKB-ARBA"/>
</dbReference>
<evidence type="ECO:0000256" key="2">
    <source>
        <dbReference type="ARBA" id="ARBA00023125"/>
    </source>
</evidence>
<dbReference type="Pfam" id="PF14246">
    <property type="entry name" value="TetR_C_7"/>
    <property type="match status" value="1"/>
</dbReference>
<evidence type="ECO:0000256" key="1">
    <source>
        <dbReference type="ARBA" id="ARBA00023015"/>
    </source>
</evidence>
<accession>A0A255GAH2</accession>
<dbReference type="Pfam" id="PF00440">
    <property type="entry name" value="TetR_N"/>
    <property type="match status" value="1"/>
</dbReference>
<sequence length="220" mass="23140">MSSTSAADTSAGSATRRAAVDKRRSILDAAAPVFGEFGYQRASVDAIATAAGVSKPTIYSYFGGKEQLFRASVADSAQHLNAESLAVVQALDVRPQHWETSLRKAAYQLSVCQRSDCAAALGRLINAEATRDPEVFRSVRRAGYQPIVDALAGKLAMLGNAGLLDLPDPVLAAKQFFALIHAELPDLTALGTQQASDRAVRTAVEAGVATFLRAYAAAGD</sequence>
<proteinExistence type="predicted"/>
<protein>
    <submittedName>
        <fullName evidence="5">TetR family transcriptional regulator</fullName>
    </submittedName>
</protein>
<dbReference type="InterPro" id="IPR023772">
    <property type="entry name" value="DNA-bd_HTH_TetR-type_CS"/>
</dbReference>
<evidence type="ECO:0000256" key="3">
    <source>
        <dbReference type="ARBA" id="ARBA00023163"/>
    </source>
</evidence>
<dbReference type="EMBL" id="NMVO01000014">
    <property type="protein sequence ID" value="OYO12845.1"/>
    <property type="molecule type" value="Genomic_DNA"/>
</dbReference>
<comment type="caution">
    <text evidence="5">The sequence shown here is derived from an EMBL/GenBank/DDBJ whole genome shotgun (WGS) entry which is preliminary data.</text>
</comment>
<gene>
    <name evidence="5" type="ORF">CGZ94_13185</name>
</gene>
<name>A0A255GAH2_9ACTN</name>
<dbReference type="GO" id="GO:0000976">
    <property type="term" value="F:transcription cis-regulatory region binding"/>
    <property type="evidence" value="ECO:0007669"/>
    <property type="project" value="TreeGrafter"/>
</dbReference>
<dbReference type="InterPro" id="IPR039536">
    <property type="entry name" value="TetR_C_Proteobacteria"/>
</dbReference>
<dbReference type="InterPro" id="IPR001647">
    <property type="entry name" value="HTH_TetR"/>
</dbReference>
<dbReference type="InterPro" id="IPR009057">
    <property type="entry name" value="Homeodomain-like_sf"/>
</dbReference>
<dbReference type="Gene3D" id="1.10.357.10">
    <property type="entry name" value="Tetracycline Repressor, domain 2"/>
    <property type="match status" value="1"/>
</dbReference>
<keyword evidence="1" id="KW-0805">Transcription regulation</keyword>
<dbReference type="InterPro" id="IPR050109">
    <property type="entry name" value="HTH-type_TetR-like_transc_reg"/>
</dbReference>
<keyword evidence="3" id="KW-0804">Transcription</keyword>
<dbReference type="PANTHER" id="PTHR30055:SF146">
    <property type="entry name" value="HTH-TYPE TRANSCRIPTIONAL DUAL REGULATOR CECR"/>
    <property type="match status" value="1"/>
</dbReference>
<dbReference type="RefSeq" id="WP_094355218.1">
    <property type="nucleotide sequence ID" value="NZ_NMVK01000001.1"/>
</dbReference>
<dbReference type="GO" id="GO:0003700">
    <property type="term" value="F:DNA-binding transcription factor activity"/>
    <property type="evidence" value="ECO:0007669"/>
    <property type="project" value="TreeGrafter"/>
</dbReference>
<dbReference type="PANTHER" id="PTHR30055">
    <property type="entry name" value="HTH-TYPE TRANSCRIPTIONAL REGULATOR RUTR"/>
    <property type="match status" value="1"/>
</dbReference>
<dbReference type="AlphaFoldDB" id="A0A255GAH2"/>
<evidence type="ECO:0000313" key="6">
    <source>
        <dbReference type="Proteomes" id="UP000215896"/>
    </source>
</evidence>